<comment type="caution">
    <text evidence="1">The sequence shown here is derived from an EMBL/GenBank/DDBJ whole genome shotgun (WGS) entry which is preliminary data.</text>
</comment>
<dbReference type="EMBL" id="WNJL01000012">
    <property type="protein sequence ID" value="NDU41664.1"/>
    <property type="molecule type" value="Genomic_DNA"/>
</dbReference>
<evidence type="ECO:0008006" key="2">
    <source>
        <dbReference type="Google" id="ProtNLM"/>
    </source>
</evidence>
<protein>
    <recommendedName>
        <fullName evidence="2">PepSY domain-containing protein</fullName>
    </recommendedName>
</protein>
<sequence>MKSTSRYLVIAILAGTLGLGSSVTAWAYEGQQYAKEARISPDKAEAIALNASRPCGFSLSKGFFHPLQAPTIAKRTCPPNTGKVTGMKLEKIPGGKGLRYVVDIRREELMYTIYIDAKTEKLLYISIRPDNSKR</sequence>
<reference evidence="1" key="1">
    <citation type="submission" date="2019-11" db="EMBL/GenBank/DDBJ databases">
        <title>Acidithiobacillus ferrianus sp. nov.: a facultatively anaerobic and extremely acidophilic chemolithoautotroph.</title>
        <authorList>
            <person name="Norris P.R."/>
            <person name="Falagan C."/>
            <person name="Moya-Beltran A."/>
            <person name="Castro M."/>
            <person name="Quatrini R."/>
            <person name="Johnson D.B."/>
        </authorList>
    </citation>
    <scope>NUCLEOTIDE SEQUENCE [LARGE SCALE GENOMIC DNA]</scope>
    <source>
        <strain evidence="1">MG</strain>
    </source>
</reference>
<evidence type="ECO:0000313" key="1">
    <source>
        <dbReference type="EMBL" id="NDU41664.1"/>
    </source>
</evidence>
<gene>
    <name evidence="1" type="ORF">GL267_03075</name>
</gene>
<accession>A0A845UCN1</accession>
<name>A0A845UCN1_9PROT</name>
<dbReference type="RefSeq" id="WP_163096438.1">
    <property type="nucleotide sequence ID" value="NZ_CP127524.1"/>
</dbReference>
<proteinExistence type="predicted"/>
<dbReference type="AlphaFoldDB" id="A0A845UCN1"/>
<organism evidence="1">
    <name type="scientific">Acidithiobacillus ferrianus</name>
    <dbReference type="NCBI Taxonomy" id="2678518"/>
    <lineage>
        <taxon>Bacteria</taxon>
        <taxon>Pseudomonadati</taxon>
        <taxon>Pseudomonadota</taxon>
        <taxon>Acidithiobacillia</taxon>
        <taxon>Acidithiobacillales</taxon>
        <taxon>Acidithiobacillaceae</taxon>
        <taxon>Acidithiobacillus</taxon>
    </lineage>
</organism>